<evidence type="ECO:0000256" key="2">
    <source>
        <dbReference type="ARBA" id="ARBA00022475"/>
    </source>
</evidence>
<accession>A0A9D5KAD6</accession>
<evidence type="ECO:0000256" key="6">
    <source>
        <dbReference type="SAM" id="Phobius"/>
    </source>
</evidence>
<comment type="caution">
    <text evidence="8">The sequence shown here is derived from an EMBL/GenBank/DDBJ whole genome shotgun (WGS) entry which is preliminary data.</text>
</comment>
<dbReference type="EMBL" id="WJKJ01000314">
    <property type="protein sequence ID" value="MBD3365433.1"/>
    <property type="molecule type" value="Genomic_DNA"/>
</dbReference>
<keyword evidence="4 6" id="KW-1133">Transmembrane helix</keyword>
<feature type="transmembrane region" description="Helical" evidence="6">
    <location>
        <begin position="246"/>
        <end position="269"/>
    </location>
</feature>
<dbReference type="AlphaFoldDB" id="A0A9D5KAD6"/>
<dbReference type="Gene3D" id="3.30.70.120">
    <property type="match status" value="1"/>
</dbReference>
<name>A0A9D5KAD6_UNCW3</name>
<reference evidence="8" key="1">
    <citation type="submission" date="2019-11" db="EMBL/GenBank/DDBJ databases">
        <title>Microbial mats filling the niche in hypersaline microbial mats.</title>
        <authorList>
            <person name="Wong H.L."/>
            <person name="Macleod F.I."/>
            <person name="White R.A. III"/>
            <person name="Burns B.P."/>
        </authorList>
    </citation>
    <scope>NUCLEOTIDE SEQUENCE</scope>
    <source>
        <strain evidence="8">Bin_327</strain>
    </source>
</reference>
<gene>
    <name evidence="8" type="ORF">GF359_09500</name>
</gene>
<feature type="transmembrane region" description="Helical" evidence="6">
    <location>
        <begin position="139"/>
        <end position="156"/>
    </location>
</feature>
<dbReference type="InterPro" id="IPR003740">
    <property type="entry name" value="YitT"/>
</dbReference>
<dbReference type="Pfam" id="PF02588">
    <property type="entry name" value="YitT_membrane"/>
    <property type="match status" value="1"/>
</dbReference>
<evidence type="ECO:0000256" key="3">
    <source>
        <dbReference type="ARBA" id="ARBA00022692"/>
    </source>
</evidence>
<dbReference type="InterPro" id="IPR019264">
    <property type="entry name" value="DUF2179"/>
</dbReference>
<feature type="transmembrane region" description="Helical" evidence="6">
    <location>
        <begin position="176"/>
        <end position="194"/>
    </location>
</feature>
<dbReference type="CDD" id="cd16380">
    <property type="entry name" value="YitT_C"/>
    <property type="match status" value="1"/>
</dbReference>
<sequence length="359" mass="39322">MVIRIIIKQDSEIVNTTYRTSRSGVFLYSTSLTKCSEILESHMPIKPARRQKKRFRLELNWKHELRDAVMILIGSGVCGIAYSMFLVPHHIVSGGVGGLSIMVNYLTGLPVSIFYIGLNIPIFFLGLKGMGLRYTIKSLAGILAVSGFIFLFETILNIPPALPVALDSATIGGETILSAAYGGAILGIGLGIVFRGRGSTGGTDIVAQFFSKHSNVSVGVWILILDAVIITSWGIIYGIVEADFHAGIIAPLFGVLALIVNTKVVDLVLEGFSYARAAHIITKKPQEVSWAVALEMRRGVTALKGHSYFTDKNREVLYIVLTRREISYLKYVVKQVDPDAFIVISDVYEVLGKGFRPRV</sequence>
<feature type="domain" description="DUF2179" evidence="7">
    <location>
        <begin position="298"/>
        <end position="352"/>
    </location>
</feature>
<keyword evidence="2" id="KW-1003">Cell membrane</keyword>
<evidence type="ECO:0000259" key="7">
    <source>
        <dbReference type="Pfam" id="PF10035"/>
    </source>
</evidence>
<evidence type="ECO:0000313" key="8">
    <source>
        <dbReference type="EMBL" id="MBD3365433.1"/>
    </source>
</evidence>
<evidence type="ECO:0000256" key="1">
    <source>
        <dbReference type="ARBA" id="ARBA00004651"/>
    </source>
</evidence>
<protein>
    <submittedName>
        <fullName evidence="8">DUF2179 domain-containing protein</fullName>
    </submittedName>
</protein>
<dbReference type="GO" id="GO:0005886">
    <property type="term" value="C:plasma membrane"/>
    <property type="evidence" value="ECO:0007669"/>
    <property type="project" value="UniProtKB-SubCell"/>
</dbReference>
<dbReference type="PANTHER" id="PTHR33545">
    <property type="entry name" value="UPF0750 MEMBRANE PROTEIN YITT-RELATED"/>
    <property type="match status" value="1"/>
</dbReference>
<feature type="transmembrane region" description="Helical" evidence="6">
    <location>
        <begin position="215"/>
        <end position="240"/>
    </location>
</feature>
<organism evidence="8 9">
    <name type="scientific">candidate division WOR-3 bacterium</name>
    <dbReference type="NCBI Taxonomy" id="2052148"/>
    <lineage>
        <taxon>Bacteria</taxon>
        <taxon>Bacteria division WOR-3</taxon>
    </lineage>
</organism>
<keyword evidence="5 6" id="KW-0472">Membrane</keyword>
<dbReference type="Pfam" id="PF10035">
    <property type="entry name" value="DUF2179"/>
    <property type="match status" value="1"/>
</dbReference>
<dbReference type="InterPro" id="IPR051461">
    <property type="entry name" value="UPF0750_membrane"/>
</dbReference>
<comment type="subcellular location">
    <subcellularLocation>
        <location evidence="1">Cell membrane</location>
        <topology evidence="1">Multi-pass membrane protein</topology>
    </subcellularLocation>
</comment>
<proteinExistence type="predicted"/>
<evidence type="ECO:0000256" key="4">
    <source>
        <dbReference type="ARBA" id="ARBA00022989"/>
    </source>
</evidence>
<keyword evidence="3 6" id="KW-0812">Transmembrane</keyword>
<evidence type="ECO:0000256" key="5">
    <source>
        <dbReference type="ARBA" id="ARBA00023136"/>
    </source>
</evidence>
<feature type="transmembrane region" description="Helical" evidence="6">
    <location>
        <begin position="105"/>
        <end position="127"/>
    </location>
</feature>
<feature type="transmembrane region" description="Helical" evidence="6">
    <location>
        <begin position="65"/>
        <end position="85"/>
    </location>
</feature>
<evidence type="ECO:0000313" key="9">
    <source>
        <dbReference type="Proteomes" id="UP000630660"/>
    </source>
</evidence>
<dbReference type="PANTHER" id="PTHR33545:SF9">
    <property type="entry name" value="UPF0750 MEMBRANE PROTEIN YITE"/>
    <property type="match status" value="1"/>
</dbReference>
<dbReference type="Proteomes" id="UP000630660">
    <property type="component" value="Unassembled WGS sequence"/>
</dbReference>
<dbReference type="InterPro" id="IPR015867">
    <property type="entry name" value="N-reg_PII/ATP_PRibTrfase_C"/>
</dbReference>